<dbReference type="RefSeq" id="WP_150039533.1">
    <property type="nucleotide sequence ID" value="NZ_OW485601.1"/>
</dbReference>
<dbReference type="InterPro" id="IPR036411">
    <property type="entry name" value="TorD-like_sf"/>
</dbReference>
<sequence length="217" mass="22312">MSDTIQPSLEFGALIADWLGHLFIAPPDPVRVAGLQRHATNGGLADLAAGLGCPAAGQRMAAMLGVGPAATVAPALARCHARLFDGVAGRNTIPPYESAWTGEGGRLFQAPTEEMAAVLRRLDLAVSAECGEPPDHLGIELFALAAALRQGDAGMAADLQRRLATWVPAFAGQVQAADPDGFHAAACTLLAAFLSSLSDSLHAAMPVRPTAFEGTPS</sequence>
<dbReference type="Proteomes" id="UP000325255">
    <property type="component" value="Unassembled WGS sequence"/>
</dbReference>
<dbReference type="EMBL" id="VWPK01000006">
    <property type="protein sequence ID" value="KAA5613422.1"/>
    <property type="molecule type" value="Genomic_DNA"/>
</dbReference>
<accession>A0A5M6IYM7</accession>
<dbReference type="InterPro" id="IPR020945">
    <property type="entry name" value="DMSO/NO3_reduct_chaperone"/>
</dbReference>
<comment type="caution">
    <text evidence="2">The sequence shown here is derived from an EMBL/GenBank/DDBJ whole genome shotgun (WGS) entry which is preliminary data.</text>
</comment>
<evidence type="ECO:0000256" key="1">
    <source>
        <dbReference type="ARBA" id="ARBA00023186"/>
    </source>
</evidence>
<dbReference type="PANTHER" id="PTHR34227:SF1">
    <property type="entry name" value="DIMETHYL SULFOXIDE REDUCTASE CHAPERONE-RELATED"/>
    <property type="match status" value="1"/>
</dbReference>
<dbReference type="Gene3D" id="1.10.3480.10">
    <property type="entry name" value="TorD-like"/>
    <property type="match status" value="1"/>
</dbReference>
<dbReference type="InterPro" id="IPR050289">
    <property type="entry name" value="TorD/DmsD_chaperones"/>
</dbReference>
<dbReference type="SUPFAM" id="SSF89155">
    <property type="entry name" value="TorD-like"/>
    <property type="match status" value="1"/>
</dbReference>
<proteinExistence type="predicted"/>
<keyword evidence="1" id="KW-0143">Chaperone</keyword>
<dbReference type="Pfam" id="PF02613">
    <property type="entry name" value="Nitrate_red_del"/>
    <property type="match status" value="1"/>
</dbReference>
<dbReference type="OrthoDB" id="7926125at2"/>
<dbReference type="PANTHER" id="PTHR34227">
    <property type="entry name" value="CHAPERONE PROTEIN YCDY"/>
    <property type="match status" value="1"/>
</dbReference>
<gene>
    <name evidence="2" type="ORF">F1189_05020</name>
</gene>
<evidence type="ECO:0000313" key="2">
    <source>
        <dbReference type="EMBL" id="KAA5613422.1"/>
    </source>
</evidence>
<dbReference type="AlphaFoldDB" id="A0A5M6IYM7"/>
<keyword evidence="3" id="KW-1185">Reference proteome</keyword>
<name>A0A5M6IYM7_9PROT</name>
<organism evidence="2 3">
    <name type="scientific">Rhodovastum atsumiense</name>
    <dbReference type="NCBI Taxonomy" id="504468"/>
    <lineage>
        <taxon>Bacteria</taxon>
        <taxon>Pseudomonadati</taxon>
        <taxon>Pseudomonadota</taxon>
        <taxon>Alphaproteobacteria</taxon>
        <taxon>Acetobacterales</taxon>
        <taxon>Acetobacteraceae</taxon>
        <taxon>Rhodovastum</taxon>
    </lineage>
</organism>
<evidence type="ECO:0000313" key="3">
    <source>
        <dbReference type="Proteomes" id="UP000325255"/>
    </source>
</evidence>
<reference evidence="2 3" key="1">
    <citation type="submission" date="2019-09" db="EMBL/GenBank/DDBJ databases">
        <title>Genome sequence of Rhodovastum atsumiense, a diverse member of the Acetobacteraceae family of non-sulfur purple photosynthetic bacteria.</title>
        <authorList>
            <person name="Meyer T."/>
            <person name="Kyndt J."/>
        </authorList>
    </citation>
    <scope>NUCLEOTIDE SEQUENCE [LARGE SCALE GENOMIC DNA]</scope>
    <source>
        <strain evidence="2 3">DSM 21279</strain>
    </source>
</reference>
<protein>
    <submittedName>
        <fullName evidence="2">Molecular chaperone TorD family protein</fullName>
    </submittedName>
</protein>